<evidence type="ECO:0000259" key="6">
    <source>
        <dbReference type="Pfam" id="PF07859"/>
    </source>
</evidence>
<comment type="similarity">
    <text evidence="1">Belongs to the 'GDXG' lipolytic enzyme family.</text>
</comment>
<keyword evidence="2" id="KW-0378">Hydrolase</keyword>
<reference evidence="7 8" key="1">
    <citation type="journal article" date="2023" name="Sci. Data">
        <title>Genome assembly of the Korean intertidal mud-creeper Batillaria attramentaria.</title>
        <authorList>
            <person name="Patra A.K."/>
            <person name="Ho P.T."/>
            <person name="Jun S."/>
            <person name="Lee S.J."/>
            <person name="Kim Y."/>
            <person name="Won Y.J."/>
        </authorList>
    </citation>
    <scope>NUCLEOTIDE SEQUENCE [LARGE SCALE GENOMIC DNA]</scope>
    <source>
        <strain evidence="7">Wonlab-2016</strain>
    </source>
</reference>
<dbReference type="PANTHER" id="PTHR48081">
    <property type="entry name" value="AB HYDROLASE SUPERFAMILY PROTEIN C4A8.06C"/>
    <property type="match status" value="1"/>
</dbReference>
<feature type="active site" evidence="3">
    <location>
        <position position="379"/>
    </location>
</feature>
<keyword evidence="5" id="KW-0812">Transmembrane</keyword>
<keyword evidence="8" id="KW-1185">Reference proteome</keyword>
<dbReference type="Proteomes" id="UP001519460">
    <property type="component" value="Unassembled WGS sequence"/>
</dbReference>
<dbReference type="InterPro" id="IPR033140">
    <property type="entry name" value="Lipase_GDXG_put_SER_AS"/>
</dbReference>
<proteinExistence type="inferred from homology"/>
<dbReference type="InterPro" id="IPR050300">
    <property type="entry name" value="GDXG_lipolytic_enzyme"/>
</dbReference>
<sequence length="410" mass="45297">MGLCGVRGVLLMGGVLALAFAYYVYMPIQDGAEDPWLLRTYMACNKIFGLVATTASYIPSVSTNDVMRTLTELFYFDSYVHSDPAIEVIDDKFEGVPVKIFRPKAARSSSPAIVYLHGGGWTLLSANSYSTVTAHMARSYNVIVVSVDYRLAPENPYPIPFDDCLKATRHVLQNGQNYGINTKRVALAGDSAGGNLAAAVALRLTSEDASETPRLKFQILIYPALQAFDFNTYSYQTYARTGVLSKDTIVALWMNYMGFPELAARLPDFAASNHTSPLLKKSTYASYVKHENLPKEVRSSSFQPVSNNVGNEAISRKIEVTLLDPYFAPLLAPDVSKMPPTYLIVAENDPLRDDGLLYAERLKKAGVPTQVDHYKKSSHGFCLLAPINLFSFQAGFKAYHTLGKYLKDNL</sequence>
<evidence type="ECO:0000256" key="5">
    <source>
        <dbReference type="SAM" id="Phobius"/>
    </source>
</evidence>
<name>A0ABD0L9T2_9CAEN</name>
<evidence type="ECO:0000313" key="8">
    <source>
        <dbReference type="Proteomes" id="UP001519460"/>
    </source>
</evidence>
<dbReference type="InterPro" id="IPR017157">
    <property type="entry name" value="Arylacetamide_deacetylase"/>
</dbReference>
<feature type="active site" evidence="3">
    <location>
        <position position="349"/>
    </location>
</feature>
<evidence type="ECO:0000256" key="2">
    <source>
        <dbReference type="ARBA" id="ARBA00022801"/>
    </source>
</evidence>
<evidence type="ECO:0000313" key="7">
    <source>
        <dbReference type="EMBL" id="KAK7496080.1"/>
    </source>
</evidence>
<evidence type="ECO:0000256" key="1">
    <source>
        <dbReference type="ARBA" id="ARBA00010515"/>
    </source>
</evidence>
<evidence type="ECO:0000256" key="4">
    <source>
        <dbReference type="PROSITE-ProRule" id="PRU10038"/>
    </source>
</evidence>
<organism evidence="7 8">
    <name type="scientific">Batillaria attramentaria</name>
    <dbReference type="NCBI Taxonomy" id="370345"/>
    <lineage>
        <taxon>Eukaryota</taxon>
        <taxon>Metazoa</taxon>
        <taxon>Spiralia</taxon>
        <taxon>Lophotrochozoa</taxon>
        <taxon>Mollusca</taxon>
        <taxon>Gastropoda</taxon>
        <taxon>Caenogastropoda</taxon>
        <taxon>Sorbeoconcha</taxon>
        <taxon>Cerithioidea</taxon>
        <taxon>Batillariidae</taxon>
        <taxon>Batillaria</taxon>
    </lineage>
</organism>
<dbReference type="InterPro" id="IPR013094">
    <property type="entry name" value="AB_hydrolase_3"/>
</dbReference>
<dbReference type="GO" id="GO:0016787">
    <property type="term" value="F:hydrolase activity"/>
    <property type="evidence" value="ECO:0007669"/>
    <property type="project" value="UniProtKB-KW"/>
</dbReference>
<feature type="active site" evidence="3 4">
    <location>
        <position position="191"/>
    </location>
</feature>
<dbReference type="AlphaFoldDB" id="A0ABD0L9T2"/>
<dbReference type="PROSITE" id="PS01174">
    <property type="entry name" value="LIPASE_GDXG_SER"/>
    <property type="match status" value="1"/>
</dbReference>
<dbReference type="PANTHER" id="PTHR48081:SF8">
    <property type="entry name" value="ALPHA_BETA HYDROLASE FOLD-3 DOMAIN-CONTAINING PROTEIN-RELATED"/>
    <property type="match status" value="1"/>
</dbReference>
<dbReference type="InterPro" id="IPR029058">
    <property type="entry name" value="AB_hydrolase_fold"/>
</dbReference>
<keyword evidence="5" id="KW-1133">Transmembrane helix</keyword>
<comment type="caution">
    <text evidence="7">The sequence shown here is derived from an EMBL/GenBank/DDBJ whole genome shotgun (WGS) entry which is preliminary data.</text>
</comment>
<feature type="domain" description="Alpha/beta hydrolase fold-3" evidence="6">
    <location>
        <begin position="113"/>
        <end position="264"/>
    </location>
</feature>
<evidence type="ECO:0000256" key="3">
    <source>
        <dbReference type="PIRSR" id="PIRSR037251-1"/>
    </source>
</evidence>
<dbReference type="GO" id="GO:0016020">
    <property type="term" value="C:membrane"/>
    <property type="evidence" value="ECO:0007669"/>
    <property type="project" value="UniProtKB-ARBA"/>
</dbReference>
<protein>
    <recommendedName>
        <fullName evidence="6">Alpha/beta hydrolase fold-3 domain-containing protein</fullName>
    </recommendedName>
</protein>
<dbReference type="Gene3D" id="3.40.50.1820">
    <property type="entry name" value="alpha/beta hydrolase"/>
    <property type="match status" value="1"/>
</dbReference>
<dbReference type="Pfam" id="PF07859">
    <property type="entry name" value="Abhydrolase_3"/>
    <property type="match status" value="2"/>
</dbReference>
<dbReference type="SUPFAM" id="SSF53474">
    <property type="entry name" value="alpha/beta-Hydrolases"/>
    <property type="match status" value="1"/>
</dbReference>
<dbReference type="PIRSF" id="PIRSF037251">
    <property type="entry name" value="Arylacetamide_deacetylase"/>
    <property type="match status" value="1"/>
</dbReference>
<dbReference type="EMBL" id="JACVVK020000070">
    <property type="protein sequence ID" value="KAK7496080.1"/>
    <property type="molecule type" value="Genomic_DNA"/>
</dbReference>
<gene>
    <name evidence="7" type="ORF">BaRGS_00012781</name>
</gene>
<feature type="domain" description="Alpha/beta hydrolase fold-3" evidence="6">
    <location>
        <begin position="309"/>
        <end position="382"/>
    </location>
</feature>
<feature type="transmembrane region" description="Helical" evidence="5">
    <location>
        <begin position="6"/>
        <end position="25"/>
    </location>
</feature>
<accession>A0ABD0L9T2</accession>
<keyword evidence="5" id="KW-0472">Membrane</keyword>